<evidence type="ECO:0000256" key="1">
    <source>
        <dbReference type="ARBA" id="ARBA00004123"/>
    </source>
</evidence>
<evidence type="ECO:0000259" key="9">
    <source>
        <dbReference type="PROSITE" id="PS50290"/>
    </source>
</evidence>
<dbReference type="STRING" id="5722.A2E491"/>
<keyword evidence="12" id="KW-1185">Reference proteome</keyword>
<dbReference type="SUPFAM" id="SSF56112">
    <property type="entry name" value="Protein kinase-like (PK-like)"/>
    <property type="match status" value="1"/>
</dbReference>
<keyword evidence="8" id="KW-0539">Nucleus</keyword>
<dbReference type="GO" id="GO:0005524">
    <property type="term" value="F:ATP binding"/>
    <property type="evidence" value="ECO:0007669"/>
    <property type="project" value="UniProtKB-KW"/>
</dbReference>
<dbReference type="InterPro" id="IPR000403">
    <property type="entry name" value="PI3/4_kinase_cat_dom"/>
</dbReference>
<evidence type="ECO:0000256" key="8">
    <source>
        <dbReference type="ARBA" id="ARBA00023242"/>
    </source>
</evidence>
<dbReference type="GO" id="GO:0005634">
    <property type="term" value="C:nucleus"/>
    <property type="evidence" value="ECO:0000318"/>
    <property type="project" value="GO_Central"/>
</dbReference>
<accession>A2E491</accession>
<dbReference type="Pfam" id="PF02260">
    <property type="entry name" value="FATC"/>
    <property type="match status" value="1"/>
</dbReference>
<dbReference type="InterPro" id="IPR003152">
    <property type="entry name" value="FATC_dom"/>
</dbReference>
<dbReference type="GO" id="GO:0006281">
    <property type="term" value="P:DNA repair"/>
    <property type="evidence" value="ECO:0000318"/>
    <property type="project" value="GO_Central"/>
</dbReference>
<evidence type="ECO:0000256" key="2">
    <source>
        <dbReference type="ARBA" id="ARBA00012513"/>
    </source>
</evidence>
<dbReference type="PROSITE" id="PS50290">
    <property type="entry name" value="PI3_4_KINASE_3"/>
    <property type="match status" value="1"/>
</dbReference>
<dbReference type="PROSITE" id="PS00915">
    <property type="entry name" value="PI3_4_KINASE_1"/>
    <property type="match status" value="1"/>
</dbReference>
<dbReference type="CDD" id="cd05171">
    <property type="entry name" value="PIKKc_ATM"/>
    <property type="match status" value="1"/>
</dbReference>
<evidence type="ECO:0000313" key="12">
    <source>
        <dbReference type="Proteomes" id="UP000001542"/>
    </source>
</evidence>
<dbReference type="Gene3D" id="3.30.1010.10">
    <property type="entry name" value="Phosphatidylinositol 3-kinase Catalytic Subunit, Chain A, domain 4"/>
    <property type="match status" value="1"/>
</dbReference>
<comment type="subcellular location">
    <subcellularLocation>
        <location evidence="1">Nucleus</location>
    </subcellularLocation>
</comment>
<dbReference type="Gene3D" id="1.10.1070.11">
    <property type="entry name" value="Phosphatidylinositol 3-/4-kinase, catalytic domain"/>
    <property type="match status" value="1"/>
</dbReference>
<evidence type="ECO:0000256" key="6">
    <source>
        <dbReference type="ARBA" id="ARBA00022777"/>
    </source>
</evidence>
<evidence type="ECO:0000259" key="10">
    <source>
        <dbReference type="PROSITE" id="PS51190"/>
    </source>
</evidence>
<dbReference type="InterPro" id="IPR018936">
    <property type="entry name" value="PI3/4_kinase_CS"/>
</dbReference>
<dbReference type="GO" id="GO:0005694">
    <property type="term" value="C:chromosome"/>
    <property type="evidence" value="ECO:0000318"/>
    <property type="project" value="GO_Central"/>
</dbReference>
<dbReference type="eggNOG" id="KOG0892">
    <property type="taxonomic scope" value="Eukaryota"/>
</dbReference>
<dbReference type="EC" id="2.7.11.1" evidence="2"/>
<dbReference type="RefSeq" id="XP_001324760.1">
    <property type="nucleotide sequence ID" value="XM_001324725.1"/>
</dbReference>
<dbReference type="InParanoid" id="A2E491"/>
<feature type="domain" description="PI3K/PI4K catalytic" evidence="9">
    <location>
        <begin position="2305"/>
        <end position="2631"/>
    </location>
</feature>
<feature type="domain" description="FATC" evidence="10">
    <location>
        <begin position="2634"/>
        <end position="2666"/>
    </location>
</feature>
<dbReference type="Proteomes" id="UP000001542">
    <property type="component" value="Unassembled WGS sequence"/>
</dbReference>
<dbReference type="SMART" id="SM01343">
    <property type="entry name" value="FATC"/>
    <property type="match status" value="1"/>
</dbReference>
<keyword evidence="5" id="KW-0227">DNA damage</keyword>
<keyword evidence="7" id="KW-0067">ATP-binding</keyword>
<reference evidence="11" key="1">
    <citation type="submission" date="2006-10" db="EMBL/GenBank/DDBJ databases">
        <authorList>
            <person name="Amadeo P."/>
            <person name="Zhao Q."/>
            <person name="Wortman J."/>
            <person name="Fraser-Liggett C."/>
            <person name="Carlton J."/>
        </authorList>
    </citation>
    <scope>NUCLEOTIDE SEQUENCE</scope>
    <source>
        <strain evidence="11">G3</strain>
    </source>
</reference>
<protein>
    <recommendedName>
        <fullName evidence="2">non-specific serine/threonine protein kinase</fullName>
        <ecNumber evidence="2">2.7.11.1</ecNumber>
    </recommendedName>
</protein>
<keyword evidence="6 11" id="KW-0418">Kinase</keyword>
<dbReference type="KEGG" id="tva:4770503"/>
<dbReference type="GO" id="GO:0000723">
    <property type="term" value="P:telomere maintenance"/>
    <property type="evidence" value="ECO:0000318"/>
    <property type="project" value="GO_Central"/>
</dbReference>
<dbReference type="GO" id="GO:0004674">
    <property type="term" value="F:protein serine/threonine kinase activity"/>
    <property type="evidence" value="ECO:0000318"/>
    <property type="project" value="GO_Central"/>
</dbReference>
<dbReference type="GO" id="GO:0000077">
    <property type="term" value="P:DNA damage checkpoint signaling"/>
    <property type="evidence" value="ECO:0000318"/>
    <property type="project" value="GO_Central"/>
</dbReference>
<evidence type="ECO:0000313" key="11">
    <source>
        <dbReference type="EMBL" id="EAY12537.1"/>
    </source>
</evidence>
<dbReference type="Pfam" id="PF00454">
    <property type="entry name" value="PI3_PI4_kinase"/>
    <property type="match status" value="1"/>
</dbReference>
<evidence type="ECO:0000256" key="4">
    <source>
        <dbReference type="ARBA" id="ARBA00022741"/>
    </source>
</evidence>
<dbReference type="InterPro" id="IPR011009">
    <property type="entry name" value="Kinase-like_dom_sf"/>
</dbReference>
<evidence type="ECO:0000256" key="7">
    <source>
        <dbReference type="ARBA" id="ARBA00022840"/>
    </source>
</evidence>
<reference evidence="11" key="2">
    <citation type="journal article" date="2007" name="Science">
        <title>Draft genome sequence of the sexually transmitted pathogen Trichomonas vaginalis.</title>
        <authorList>
            <person name="Carlton J.M."/>
            <person name="Hirt R.P."/>
            <person name="Silva J.C."/>
            <person name="Delcher A.L."/>
            <person name="Schatz M."/>
            <person name="Zhao Q."/>
            <person name="Wortman J.R."/>
            <person name="Bidwell S.L."/>
            <person name="Alsmark U.C.M."/>
            <person name="Besteiro S."/>
            <person name="Sicheritz-Ponten T."/>
            <person name="Noel C.J."/>
            <person name="Dacks J.B."/>
            <person name="Foster P.G."/>
            <person name="Simillion C."/>
            <person name="Van de Peer Y."/>
            <person name="Miranda-Saavedra D."/>
            <person name="Barton G.J."/>
            <person name="Westrop G.D."/>
            <person name="Mueller S."/>
            <person name="Dessi D."/>
            <person name="Fiori P.L."/>
            <person name="Ren Q."/>
            <person name="Paulsen I."/>
            <person name="Zhang H."/>
            <person name="Bastida-Corcuera F.D."/>
            <person name="Simoes-Barbosa A."/>
            <person name="Brown M.T."/>
            <person name="Hayes R.D."/>
            <person name="Mukherjee M."/>
            <person name="Okumura C.Y."/>
            <person name="Schneider R."/>
            <person name="Smith A.J."/>
            <person name="Vanacova S."/>
            <person name="Villalvazo M."/>
            <person name="Haas B.J."/>
            <person name="Pertea M."/>
            <person name="Feldblyum T.V."/>
            <person name="Utterback T.R."/>
            <person name="Shu C.L."/>
            <person name="Osoegawa K."/>
            <person name="de Jong P.J."/>
            <person name="Hrdy I."/>
            <person name="Horvathova L."/>
            <person name="Zubacova Z."/>
            <person name="Dolezal P."/>
            <person name="Malik S.B."/>
            <person name="Logsdon J.M. Jr."/>
            <person name="Henze K."/>
            <person name="Gupta A."/>
            <person name="Wang C.C."/>
            <person name="Dunne R.L."/>
            <person name="Upcroft J.A."/>
            <person name="Upcroft P."/>
            <person name="White O."/>
            <person name="Salzberg S.L."/>
            <person name="Tang P."/>
            <person name="Chiu C.-H."/>
            <person name="Lee Y.-S."/>
            <person name="Embley T.M."/>
            <person name="Coombs G.H."/>
            <person name="Mottram J.C."/>
            <person name="Tachezy J."/>
            <person name="Fraser-Liggett C.M."/>
            <person name="Johnson P.J."/>
        </authorList>
    </citation>
    <scope>NUCLEOTIDE SEQUENCE [LARGE SCALE GENOMIC DNA]</scope>
    <source>
        <strain evidence="11">G3</strain>
    </source>
</reference>
<keyword evidence="3" id="KW-0808">Transferase</keyword>
<keyword evidence="4" id="KW-0547">Nucleotide-binding</keyword>
<dbReference type="OrthoDB" id="381190at2759"/>
<proteinExistence type="predicted"/>
<evidence type="ECO:0000256" key="3">
    <source>
        <dbReference type="ARBA" id="ARBA00022679"/>
    </source>
</evidence>
<dbReference type="VEuPathDB" id="TrichDB:TVAGG3_0252030"/>
<dbReference type="EMBL" id="DS113300">
    <property type="protein sequence ID" value="EAY12537.1"/>
    <property type="molecule type" value="Genomic_DNA"/>
</dbReference>
<gene>
    <name evidence="11" type="ORF">TVAG_139170</name>
</gene>
<organism evidence="11 12">
    <name type="scientific">Trichomonas vaginalis (strain ATCC PRA-98 / G3)</name>
    <dbReference type="NCBI Taxonomy" id="412133"/>
    <lineage>
        <taxon>Eukaryota</taxon>
        <taxon>Metamonada</taxon>
        <taxon>Parabasalia</taxon>
        <taxon>Trichomonadida</taxon>
        <taxon>Trichomonadidae</taxon>
        <taxon>Trichomonas</taxon>
    </lineage>
</organism>
<sequence>MDTAETFNMLIGKLNSTGSIKAKAEVVNEIRRYLEEKDRRTKFENDNGDLLKNTLGAVIKFIKDGWIKSGKIPNNVETELPSIIKTFAKYSLQPRTEEEMLYIKNDIIDICSIIIPGETSTNIVRIWLAIMTELIDCKWFFNIFKTSLDQDTLSLLLETFIKWFLLNETYDRIKETLQFILTFLTNSPYMISENTAKIIFDSMDKVLSINPKYLETVLKILVILIPNFHVTIILNKNIFDSPFQKSIIDLIKSEFTNKTHSISMFKVMRDYLLQFLTFNQAVGRKLPQDYIDDFANQVFTLWTTKMVRNKSLSGDIIPYLKFDIEILKNSFCSSHEISEAFHIAFQKSPDCSDFMLLLASIAKYSPELIEMNYWKKILNTDINLFQFQTSAMINADRIKIPFLLFNEIIDYIDDTDLWDSNFTMIIKKIKNIPKEIEVDYYEFICHLLRKQRLSTKCAHNYQDFLWESKELSLKGFTEERIRCLQTMIFYYGFASNENRKNCFTNITSLLGSINKAFNIEIIEDIVRLICSIIQSHANKTKPYIAEKSDFVEKIDKLKYHISIGLDWKDDEIKDKSDKSEVRSESIDDFFPVKSQHYFEKSNESSQLFVTTDSFDSNNYFPKNEVEEPKSTIQSDDVSLCNFICQPLQKMFETAIENSKMSDQMDNYLFQLFRCKFAPRLFSESSFLTFISSEFNNFYSQENLNFQVQDFSTFTLLFLEIAKHLDPNSFQPFFESISDKYMTFYKKYLAKTEEKLKSIKSDLGALSWQKLNNAINNTELHSDFVLGLKELSEFLSLVSSLAPEFSDEMITSLLPIYTTTQNFPVLHISMIENLLQIPMDQNALEETLRSVQNVLKVVLNKYLVPIEEREEFVIKVLDILQNTLMEMNEMNDIFNEISKYPLTYKMKLRILNLAKEHYSEVPSLFRILWGEGEESDPFFILSTEQNLRIDNIEAIISVLSSDQIDGNEHDKVATFEKVLLPSYEGSISNPSEYMSDAYTALCSLTSICSKIPELTVKCIVILIQFFTDNNLLNYPDHAIKNFLKPFGNSHEFLQQFLPLIIKPLSNKDSYEWQNFPYKLFDDSKRVVFDIISPLLVPLCFRNDNLSKISDIVGLSEADLCEKYKTYLIPYLYLVSIDLEEPENIRRSMETEYKRRINSDFILTSPLPLLELSNIINDTNLLQNCYQQMKIRNVDPNFFDFHKYLIILYSKTYNAKHTIIQSNELKMFSLYCKLILLIHSDCFETEPWLYVDMFVFSRHLMEFAAPMIVDQLINEIAKNFPDQKYLKSENQRIILHIIEDICILAQNSFKQRFPYLEKLIKEEILDTMMIVDPYKDLQIQRRTFGNEFYRLSSTGKINKEGIDFMLKNLTESNLDDNSIFNRTVKFNLLKKFPNLTEQKRNGLFTIYQFIKKEKYPPSILLYTELQLRCYDIYPSPMIIQPTTISLYEQYLQSLNECCRDKDPKICFAALEAMRHSKYQKGIESQYNKDVKQKTFLEEYVLFEPSEINTKEIEIDPKMPWFCRMVLEMIKYCGKDIVFYPVMELASLSEDFCKKVFSSVFLSATVNSKGMSRFREYMDKPKQYIEENLAIMKALIDMKNYNFMDLNNMSLQNSINWLGCQIEFSKFSQIALKLGDPYLSFLFAEFSREASDDSCPDSYFMEIFKKLDVNELMYDLDFDVSSLDQIAQIHQHERRFNRSLVLYDLNKNDEKLSDNLKLLHLDNLTMRNSGYNSESLWRLQNWEIPSATLREMNLKNSSTQIFRIMQSFASSNIYSVRSSINDYFDNFHMNELLTVSENLSILLNTSTIQWFHALLMPEESDICRIFDKNYHKIYVTFLEKLTKFSRIQYKVTESSQMLNGIFIANKGFLDSNIVKLKLPNIGLTFFENVIQTACELKEVESAQYFVNLLRSSMKLQQPTDFQQIVVLNVDSPLRSVNLLKKKINVLQVRSEDTIVKNEMNKEMCNNFNHKLQLTLASWQANTHFERNIDVIENLREVIYQSERCHESEIMVEGYFRLATFAHNIHRESLQFFNSTEFTELQNIIDQLKKNKRNLVSTSTSNCRDVKTIENDISIHESHLDSEKEKFTMSITISIENYLKTMIISDKYNLESLYSVINLWFNYSFAKFCHVIKEMPEIIEVLEKNVFKINPLKILPLFYQLSARIEPLKISDTPSSDYLSKFQSFLRQLVINVSKSNTSATFPILHALTQNDKASNDGTISGTVVIPQKKIEAINELIDKIVSFGDGNISKVWNDMKSLLNCYIKLATNPMAYDNKFMSKSCPELFRLPQECEHLYVITDNKYTKIAQFEDKMKPLEGITKPVKIKVLGANGRKYHQILKGRNDDLRQDAVMQQLFQLSSQILEKNKPDLKIRSYKVVPLNPSAGIIEYVEKSISLGSYLTAPNGAHFRYKSNLSYDKVYALFQNASSNYHKANFNRSMEISNEQKREMLINTYIQICKDFKPCMRFFFIEKFSNTGDWFKARMNYCRQTATNSMVGYVFGIGDRHMNNILIDHLTGDVIHIDLGIAFEQGKMLRVREIVPFRMTPDIIDGFGHCGGSGVFRNSCEETLSLLRKYSEYLLTVLDVFLRDPLHNWNVVLKQKKSDKARGLTMPETSEPKTAESVIMRCRYKLEGKETGETLSVEGQVAQLISEATDPSKLAMMYAGWKPYL</sequence>
<dbReference type="PROSITE" id="PS51190">
    <property type="entry name" value="FATC"/>
    <property type="match status" value="1"/>
</dbReference>
<dbReference type="PANTHER" id="PTHR37079">
    <property type="entry name" value="SERINE/THREONINE-PROTEIN KINASE ATM"/>
    <property type="match status" value="1"/>
</dbReference>
<dbReference type="PANTHER" id="PTHR37079:SF4">
    <property type="entry name" value="SERINE_THREONINE-PROTEIN KINASE ATM"/>
    <property type="match status" value="1"/>
</dbReference>
<dbReference type="InterPro" id="IPR044107">
    <property type="entry name" value="PIKKc_ATM"/>
</dbReference>
<dbReference type="SMART" id="SM00146">
    <property type="entry name" value="PI3Kc"/>
    <property type="match status" value="1"/>
</dbReference>
<dbReference type="SMR" id="A2E491"/>
<dbReference type="InterPro" id="IPR036940">
    <property type="entry name" value="PI3/4_kinase_cat_sf"/>
</dbReference>
<dbReference type="InterPro" id="IPR038980">
    <property type="entry name" value="ATM_plant"/>
</dbReference>
<dbReference type="VEuPathDB" id="TrichDB:TVAG_139170"/>
<name>A2E491_TRIV3</name>
<evidence type="ECO:0000256" key="5">
    <source>
        <dbReference type="ARBA" id="ARBA00022763"/>
    </source>
</evidence>